<dbReference type="PANTHER" id="PTHR45453:SF1">
    <property type="entry name" value="PHOSPHATE REGULON SENSOR PROTEIN PHOR"/>
    <property type="match status" value="1"/>
</dbReference>
<keyword evidence="10" id="KW-1133">Transmembrane helix</keyword>
<evidence type="ECO:0000313" key="12">
    <source>
        <dbReference type="EMBL" id="MRX52395.1"/>
    </source>
</evidence>
<dbReference type="Proteomes" id="UP000441585">
    <property type="component" value="Unassembled WGS sequence"/>
</dbReference>
<dbReference type="GO" id="GO:0005886">
    <property type="term" value="C:plasma membrane"/>
    <property type="evidence" value="ECO:0007669"/>
    <property type="project" value="TreeGrafter"/>
</dbReference>
<keyword evidence="8" id="KW-0067">ATP-binding</keyword>
<dbReference type="InterPro" id="IPR036097">
    <property type="entry name" value="HisK_dim/P_sf"/>
</dbReference>
<dbReference type="EMBL" id="WKKF01000001">
    <property type="protein sequence ID" value="MRX52395.1"/>
    <property type="molecule type" value="Genomic_DNA"/>
</dbReference>
<dbReference type="Gene3D" id="1.10.287.130">
    <property type="match status" value="1"/>
</dbReference>
<evidence type="ECO:0000259" key="11">
    <source>
        <dbReference type="PROSITE" id="PS50109"/>
    </source>
</evidence>
<proteinExistence type="predicted"/>
<dbReference type="InterPro" id="IPR004358">
    <property type="entry name" value="Sig_transdc_His_kin-like_C"/>
</dbReference>
<feature type="transmembrane region" description="Helical" evidence="10">
    <location>
        <begin position="12"/>
        <end position="34"/>
    </location>
</feature>
<organism evidence="12 13">
    <name type="scientific">Metabacillus idriensis</name>
    <dbReference type="NCBI Taxonomy" id="324768"/>
    <lineage>
        <taxon>Bacteria</taxon>
        <taxon>Bacillati</taxon>
        <taxon>Bacillota</taxon>
        <taxon>Bacilli</taxon>
        <taxon>Bacillales</taxon>
        <taxon>Bacillaceae</taxon>
        <taxon>Metabacillus</taxon>
    </lineage>
</organism>
<evidence type="ECO:0000256" key="8">
    <source>
        <dbReference type="ARBA" id="ARBA00022840"/>
    </source>
</evidence>
<evidence type="ECO:0000256" key="1">
    <source>
        <dbReference type="ARBA" id="ARBA00000085"/>
    </source>
</evidence>
<reference evidence="12 13" key="1">
    <citation type="submission" date="2019-11" db="EMBL/GenBank/DDBJ databases">
        <title>Bacillus idriensis genome.</title>
        <authorList>
            <person name="Konopka E.N."/>
            <person name="Newman J.D."/>
        </authorList>
    </citation>
    <scope>NUCLEOTIDE SEQUENCE [LARGE SCALE GENOMIC DNA]</scope>
    <source>
        <strain evidence="12 13">DSM 19097</strain>
    </source>
</reference>
<dbReference type="GO" id="GO:0005524">
    <property type="term" value="F:ATP binding"/>
    <property type="evidence" value="ECO:0007669"/>
    <property type="project" value="UniProtKB-KW"/>
</dbReference>
<keyword evidence="6" id="KW-0547">Nucleotide-binding</keyword>
<keyword evidence="13" id="KW-1185">Reference proteome</keyword>
<evidence type="ECO:0000256" key="5">
    <source>
        <dbReference type="ARBA" id="ARBA00022679"/>
    </source>
</evidence>
<dbReference type="PANTHER" id="PTHR45453">
    <property type="entry name" value="PHOSPHATE REGULON SENSOR PROTEIN PHOR"/>
    <property type="match status" value="1"/>
</dbReference>
<dbReference type="FunFam" id="1.10.287.130:FF:000082">
    <property type="entry name" value="Sensor histidine kinase YvrG"/>
    <property type="match status" value="1"/>
</dbReference>
<dbReference type="RefSeq" id="WP_154317800.1">
    <property type="nucleotide sequence ID" value="NZ_CAJFZX010000002.1"/>
</dbReference>
<keyword evidence="5" id="KW-0808">Transferase</keyword>
<keyword evidence="10" id="KW-0812">Transmembrane</keyword>
<dbReference type="AlphaFoldDB" id="A0A6I2M2V4"/>
<keyword evidence="7 12" id="KW-0418">Kinase</keyword>
<evidence type="ECO:0000256" key="6">
    <source>
        <dbReference type="ARBA" id="ARBA00022741"/>
    </source>
</evidence>
<dbReference type="GO" id="GO:0000155">
    <property type="term" value="F:phosphorelay sensor kinase activity"/>
    <property type="evidence" value="ECO:0007669"/>
    <property type="project" value="InterPro"/>
</dbReference>
<dbReference type="Pfam" id="PF00512">
    <property type="entry name" value="HisKA"/>
    <property type="match status" value="1"/>
</dbReference>
<comment type="caution">
    <text evidence="12">The sequence shown here is derived from an EMBL/GenBank/DDBJ whole genome shotgun (WGS) entry which is preliminary data.</text>
</comment>
<dbReference type="CDD" id="cd00082">
    <property type="entry name" value="HisKA"/>
    <property type="match status" value="1"/>
</dbReference>
<dbReference type="SUPFAM" id="SSF47384">
    <property type="entry name" value="Homodimeric domain of signal transducing histidine kinase"/>
    <property type="match status" value="1"/>
</dbReference>
<keyword evidence="9" id="KW-0902">Two-component regulatory system</keyword>
<dbReference type="Gene3D" id="3.30.565.10">
    <property type="entry name" value="Histidine kinase-like ATPase, C-terminal domain"/>
    <property type="match status" value="1"/>
</dbReference>
<dbReference type="Pfam" id="PF02518">
    <property type="entry name" value="HATPase_c"/>
    <property type="match status" value="1"/>
</dbReference>
<comment type="subcellular location">
    <subcellularLocation>
        <location evidence="2">Membrane</location>
    </subcellularLocation>
</comment>
<dbReference type="PRINTS" id="PR00344">
    <property type="entry name" value="BCTRLSENSOR"/>
</dbReference>
<dbReference type="InterPro" id="IPR003594">
    <property type="entry name" value="HATPase_dom"/>
</dbReference>
<dbReference type="InterPro" id="IPR005467">
    <property type="entry name" value="His_kinase_dom"/>
</dbReference>
<evidence type="ECO:0000256" key="2">
    <source>
        <dbReference type="ARBA" id="ARBA00004370"/>
    </source>
</evidence>
<name>A0A6I2M2V4_9BACI</name>
<gene>
    <name evidence="12" type="ORF">GJU41_00300</name>
</gene>
<accession>A0A6I2M2V4</accession>
<evidence type="ECO:0000313" key="13">
    <source>
        <dbReference type="Proteomes" id="UP000441585"/>
    </source>
</evidence>
<dbReference type="EC" id="2.7.13.3" evidence="3"/>
<feature type="transmembrane region" description="Helical" evidence="10">
    <location>
        <begin position="255"/>
        <end position="278"/>
    </location>
</feature>
<keyword evidence="4" id="KW-0597">Phosphoprotein</keyword>
<evidence type="ECO:0000256" key="10">
    <source>
        <dbReference type="SAM" id="Phobius"/>
    </source>
</evidence>
<keyword evidence="10" id="KW-0472">Membrane</keyword>
<dbReference type="SMART" id="SM00387">
    <property type="entry name" value="HATPase_c"/>
    <property type="match status" value="1"/>
</dbReference>
<sequence length="576" mass="67331">MNLKRKLTRFFIFHMIVWFILFLTITGVSLAILMTQDFNNMLEKEVKRIDPLYIGDIFHFSEDDAISLDESARDAIKKQNGWLQVIDEEGRVVFSYLTPSSIPKKYALTHFFADAEKAFHYDQTYWMLHQEEESYIVLYGKHSANTDLMTSLIEKGLAFNKKPVLSKEMKADFTKQKAWLAIYDSEYSLIYSFNKDNKNLPKYFEMMSYKKEPWNHKVSISTYDDPETGKKYIIGSPNKEYFPDDQFDNSLMVSLFKWIIVFVLFTGILFFIISIWYSNKLGKPLLHMILWLENLATGRYEEPLSKKGVRASSRQNGKLKNSFRIYHDIIYSLNVLTSNLIQKDKDRAMMDERREDWITGLSHDLKTPLSSLYGYAYMLESNQYDWTKEEVQEFACIMKDKASYMTSLIEDFNLTYRLKNNALPLQIETEEMNETIRRSIVHVLNDPQYQEREIDFHPSDDEIYFPIDKRWFHRIIENLVANAFKHNPSSTEVGISLKKEETFFSVLINDTGNGMDEATKDNLFDRYFRGTNTEESTKGTGLGLAIAKQLILAHNGEIAVWSELGKGTVITLKFPL</sequence>
<evidence type="ECO:0000256" key="9">
    <source>
        <dbReference type="ARBA" id="ARBA00023012"/>
    </source>
</evidence>
<dbReference type="PROSITE" id="PS50109">
    <property type="entry name" value="HIS_KIN"/>
    <property type="match status" value="1"/>
</dbReference>
<evidence type="ECO:0000256" key="4">
    <source>
        <dbReference type="ARBA" id="ARBA00022553"/>
    </source>
</evidence>
<dbReference type="InterPro" id="IPR050351">
    <property type="entry name" value="BphY/WalK/GraS-like"/>
</dbReference>
<dbReference type="InterPro" id="IPR036890">
    <property type="entry name" value="HATPase_C_sf"/>
</dbReference>
<feature type="domain" description="Histidine kinase" evidence="11">
    <location>
        <begin position="360"/>
        <end position="576"/>
    </location>
</feature>
<protein>
    <recommendedName>
        <fullName evidence="3">histidine kinase</fullName>
        <ecNumber evidence="3">2.7.13.3</ecNumber>
    </recommendedName>
</protein>
<evidence type="ECO:0000256" key="7">
    <source>
        <dbReference type="ARBA" id="ARBA00022777"/>
    </source>
</evidence>
<dbReference type="GO" id="GO:0004721">
    <property type="term" value="F:phosphoprotein phosphatase activity"/>
    <property type="evidence" value="ECO:0007669"/>
    <property type="project" value="TreeGrafter"/>
</dbReference>
<evidence type="ECO:0000256" key="3">
    <source>
        <dbReference type="ARBA" id="ARBA00012438"/>
    </source>
</evidence>
<dbReference type="SMART" id="SM00388">
    <property type="entry name" value="HisKA"/>
    <property type="match status" value="1"/>
</dbReference>
<dbReference type="InterPro" id="IPR003661">
    <property type="entry name" value="HisK_dim/P_dom"/>
</dbReference>
<dbReference type="SUPFAM" id="SSF55874">
    <property type="entry name" value="ATPase domain of HSP90 chaperone/DNA topoisomerase II/histidine kinase"/>
    <property type="match status" value="1"/>
</dbReference>
<dbReference type="GO" id="GO:0016036">
    <property type="term" value="P:cellular response to phosphate starvation"/>
    <property type="evidence" value="ECO:0007669"/>
    <property type="project" value="TreeGrafter"/>
</dbReference>
<comment type="catalytic activity">
    <reaction evidence="1">
        <text>ATP + protein L-histidine = ADP + protein N-phospho-L-histidine.</text>
        <dbReference type="EC" id="2.7.13.3"/>
    </reaction>
</comment>